<protein>
    <submittedName>
        <fullName evidence="9">Rhomboid family intramembrane serine protease</fullName>
    </submittedName>
</protein>
<dbReference type="Proteomes" id="UP000663801">
    <property type="component" value="Unassembled WGS sequence"/>
</dbReference>
<dbReference type="GO" id="GO:0004252">
    <property type="term" value="F:serine-type endopeptidase activity"/>
    <property type="evidence" value="ECO:0007669"/>
    <property type="project" value="InterPro"/>
</dbReference>
<evidence type="ECO:0000259" key="8">
    <source>
        <dbReference type="Pfam" id="PF01694"/>
    </source>
</evidence>
<evidence type="ECO:0000313" key="9">
    <source>
        <dbReference type="EMBL" id="MBM9478228.1"/>
    </source>
</evidence>
<organism evidence="9 10">
    <name type="scientific">Nakamurella flavida</name>
    <dbReference type="NCBI Taxonomy" id="363630"/>
    <lineage>
        <taxon>Bacteria</taxon>
        <taxon>Bacillati</taxon>
        <taxon>Actinomycetota</taxon>
        <taxon>Actinomycetes</taxon>
        <taxon>Nakamurellales</taxon>
        <taxon>Nakamurellaceae</taxon>
        <taxon>Nakamurella</taxon>
    </lineage>
</organism>
<feature type="transmembrane region" description="Helical" evidence="7">
    <location>
        <begin position="82"/>
        <end position="102"/>
    </location>
</feature>
<feature type="transmembrane region" description="Helical" evidence="7">
    <location>
        <begin position="136"/>
        <end position="156"/>
    </location>
</feature>
<comment type="subcellular location">
    <subcellularLocation>
        <location evidence="1">Membrane</location>
        <topology evidence="1">Multi-pass membrane protein</topology>
    </subcellularLocation>
</comment>
<accession>A0A939C202</accession>
<proteinExistence type="inferred from homology"/>
<name>A0A939C202_9ACTN</name>
<evidence type="ECO:0000256" key="7">
    <source>
        <dbReference type="SAM" id="Phobius"/>
    </source>
</evidence>
<feature type="transmembrane region" description="Helical" evidence="7">
    <location>
        <begin position="193"/>
        <end position="214"/>
    </location>
</feature>
<comment type="similarity">
    <text evidence="2">Belongs to the peptidase S54 family.</text>
</comment>
<dbReference type="GO" id="GO:0016020">
    <property type="term" value="C:membrane"/>
    <property type="evidence" value="ECO:0007669"/>
    <property type="project" value="UniProtKB-SubCell"/>
</dbReference>
<sequence>MTHPPTGPSPWGGPVAAHQPACTWHADRATGLACTRCGRPACPECLRPASVGFHCRACVAEGRATTVQPTTIAGSRFGQQPVVTYALIAVNVAIFLVTAIQARSGMQLGGSTWFAQGSLLPELVASGEWWRLLTSGFLHVSVPHVALNMLSLYVLGLPLERILGRGRFVVVYLLALLGGSAAVMLFSDPLGPTAGASGAIFGLMGALVVTFRRLKYDPRQLLTIVALNLVLSLTLSGISWQAHLGGLAVGAAVGAVMVYPPRVVRNRWQLWGSVGILAVLVLIVTLRLPTLPQDYCSTVTSGDVTILVPCE</sequence>
<feature type="transmembrane region" description="Helical" evidence="7">
    <location>
        <begin position="168"/>
        <end position="187"/>
    </location>
</feature>
<keyword evidence="3 7" id="KW-0812">Transmembrane</keyword>
<evidence type="ECO:0000256" key="4">
    <source>
        <dbReference type="ARBA" id="ARBA00022801"/>
    </source>
</evidence>
<evidence type="ECO:0000256" key="6">
    <source>
        <dbReference type="ARBA" id="ARBA00023136"/>
    </source>
</evidence>
<dbReference type="InterPro" id="IPR022764">
    <property type="entry name" value="Peptidase_S54_rhomboid_dom"/>
</dbReference>
<dbReference type="InterPro" id="IPR050925">
    <property type="entry name" value="Rhomboid_protease_S54"/>
</dbReference>
<dbReference type="Pfam" id="PF01694">
    <property type="entry name" value="Rhomboid"/>
    <property type="match status" value="1"/>
</dbReference>
<keyword evidence="10" id="KW-1185">Reference proteome</keyword>
<keyword evidence="4" id="KW-0378">Hydrolase</keyword>
<dbReference type="SUPFAM" id="SSF144091">
    <property type="entry name" value="Rhomboid-like"/>
    <property type="match status" value="1"/>
</dbReference>
<evidence type="ECO:0000256" key="5">
    <source>
        <dbReference type="ARBA" id="ARBA00022989"/>
    </source>
</evidence>
<evidence type="ECO:0000256" key="2">
    <source>
        <dbReference type="ARBA" id="ARBA00009045"/>
    </source>
</evidence>
<keyword evidence="5 7" id="KW-1133">Transmembrane helix</keyword>
<dbReference type="Gene3D" id="1.20.1540.10">
    <property type="entry name" value="Rhomboid-like"/>
    <property type="match status" value="1"/>
</dbReference>
<keyword evidence="9" id="KW-0645">Protease</keyword>
<feature type="transmembrane region" description="Helical" evidence="7">
    <location>
        <begin position="244"/>
        <end position="261"/>
    </location>
</feature>
<gene>
    <name evidence="9" type="ORF">JL107_17400</name>
</gene>
<dbReference type="AlphaFoldDB" id="A0A939C202"/>
<keyword evidence="6 7" id="KW-0472">Membrane</keyword>
<dbReference type="PANTHER" id="PTHR43731:SF14">
    <property type="entry name" value="PRESENILIN-ASSOCIATED RHOMBOID-LIKE PROTEIN, MITOCHONDRIAL"/>
    <property type="match status" value="1"/>
</dbReference>
<dbReference type="GO" id="GO:0006508">
    <property type="term" value="P:proteolysis"/>
    <property type="evidence" value="ECO:0007669"/>
    <property type="project" value="UniProtKB-KW"/>
</dbReference>
<dbReference type="PANTHER" id="PTHR43731">
    <property type="entry name" value="RHOMBOID PROTEASE"/>
    <property type="match status" value="1"/>
</dbReference>
<evidence type="ECO:0000256" key="1">
    <source>
        <dbReference type="ARBA" id="ARBA00004141"/>
    </source>
</evidence>
<dbReference type="EMBL" id="JAERWL010000015">
    <property type="protein sequence ID" value="MBM9478228.1"/>
    <property type="molecule type" value="Genomic_DNA"/>
</dbReference>
<dbReference type="InterPro" id="IPR035952">
    <property type="entry name" value="Rhomboid-like_sf"/>
</dbReference>
<reference evidence="9" key="1">
    <citation type="submission" date="2021-01" db="EMBL/GenBank/DDBJ databases">
        <title>KCTC 19127 draft genome.</title>
        <authorList>
            <person name="An D."/>
        </authorList>
    </citation>
    <scope>NUCLEOTIDE SEQUENCE</scope>
    <source>
        <strain evidence="9">KCTC 19127</strain>
    </source>
</reference>
<dbReference type="RefSeq" id="WP_205258348.1">
    <property type="nucleotide sequence ID" value="NZ_BAAAPV010000002.1"/>
</dbReference>
<evidence type="ECO:0000256" key="3">
    <source>
        <dbReference type="ARBA" id="ARBA00022692"/>
    </source>
</evidence>
<feature type="transmembrane region" description="Helical" evidence="7">
    <location>
        <begin position="221"/>
        <end position="238"/>
    </location>
</feature>
<feature type="transmembrane region" description="Helical" evidence="7">
    <location>
        <begin position="268"/>
        <end position="288"/>
    </location>
</feature>
<comment type="caution">
    <text evidence="9">The sequence shown here is derived from an EMBL/GenBank/DDBJ whole genome shotgun (WGS) entry which is preliminary data.</text>
</comment>
<evidence type="ECO:0000313" key="10">
    <source>
        <dbReference type="Proteomes" id="UP000663801"/>
    </source>
</evidence>
<feature type="domain" description="Peptidase S54 rhomboid" evidence="8">
    <location>
        <begin position="127"/>
        <end position="258"/>
    </location>
</feature>